<dbReference type="EMBL" id="CAFZ01001883">
    <property type="protein sequence ID" value="CCA78053.1"/>
    <property type="molecule type" value="Genomic_DNA"/>
</dbReference>
<comment type="caution">
    <text evidence="3">The sequence shown here is derived from an EMBL/GenBank/DDBJ whole genome shotgun (WGS) entry which is preliminary data.</text>
</comment>
<dbReference type="InParanoid" id="G4U394"/>
<feature type="region of interest" description="Disordered" evidence="1">
    <location>
        <begin position="204"/>
        <end position="234"/>
    </location>
</feature>
<evidence type="ECO:0000256" key="1">
    <source>
        <dbReference type="SAM" id="MobiDB-lite"/>
    </source>
</evidence>
<evidence type="ECO:0000313" key="4">
    <source>
        <dbReference type="Proteomes" id="UP000007148"/>
    </source>
</evidence>
<keyword evidence="2" id="KW-1133">Transmembrane helix</keyword>
<evidence type="ECO:0000256" key="2">
    <source>
        <dbReference type="SAM" id="Phobius"/>
    </source>
</evidence>
<dbReference type="HOGENOM" id="CLU_002241_0_0_1"/>
<feature type="region of interest" description="Disordered" evidence="1">
    <location>
        <begin position="365"/>
        <end position="390"/>
    </location>
</feature>
<reference evidence="3 4" key="1">
    <citation type="journal article" date="2011" name="PLoS Pathog.">
        <title>Endophytic Life Strategies Decoded by Genome and Transcriptome Analyses of the Mutualistic Root Symbiont Piriformospora indica.</title>
        <authorList>
            <person name="Zuccaro A."/>
            <person name="Lahrmann U."/>
            <person name="Guldener U."/>
            <person name="Langen G."/>
            <person name="Pfiffi S."/>
            <person name="Biedenkopf D."/>
            <person name="Wong P."/>
            <person name="Samans B."/>
            <person name="Grimm C."/>
            <person name="Basiewicz M."/>
            <person name="Murat C."/>
            <person name="Martin F."/>
            <person name="Kogel K.H."/>
        </authorList>
    </citation>
    <scope>NUCLEOTIDE SEQUENCE [LARGE SCALE GENOMIC DNA]</scope>
    <source>
        <strain evidence="3 4">DSM 11827</strain>
    </source>
</reference>
<dbReference type="Proteomes" id="UP000007148">
    <property type="component" value="Unassembled WGS sequence"/>
</dbReference>
<dbReference type="AlphaFoldDB" id="G4U394"/>
<feature type="region of interest" description="Disordered" evidence="1">
    <location>
        <begin position="897"/>
        <end position="918"/>
    </location>
</feature>
<proteinExistence type="predicted"/>
<feature type="region of interest" description="Disordered" evidence="1">
    <location>
        <begin position="578"/>
        <end position="614"/>
    </location>
</feature>
<feature type="transmembrane region" description="Helical" evidence="2">
    <location>
        <begin position="850"/>
        <end position="875"/>
    </location>
</feature>
<evidence type="ECO:0000313" key="3">
    <source>
        <dbReference type="EMBL" id="CCA78053.1"/>
    </source>
</evidence>
<gene>
    <name evidence="3" type="ORF">PIIN_01729</name>
</gene>
<feature type="region of interest" description="Disordered" evidence="1">
    <location>
        <begin position="1"/>
        <end position="24"/>
    </location>
</feature>
<sequence length="992" mass="108093">MAAASSRTFSPPLTSYGAPSTTGTENVRIVDSKVHPLDSKSAPYAFSTTASPLLHSTARALNLPPRSNKSYYTFLGVPPSVESPGSSGDASSSRRAAAVAPLPLNLTGEITVSNFHICFILPRVLPTRGAVLADTDFDHLSRSNTRSAFNESSGKQISFMAGVDIFVPYASRPPKSPYLLSLPLPRCLRNFIKLKIIPAPTLPSGQDPPRWEVSSDPSVAYGQSRGSRSTSYERLADDETSIDGSYEAGALAAVPAGLQGSFPSADRIRVRWAHPMGYIPTPDGRRRVGVDEVTGLVHCTLLGRDERGRTKMRLEYEGVCRGLWYQGVATQLGMDVMLNGKGRSLAWASEGEQWELSGDSNFVGFVGGKDPKEQPTVASPEDDSMDRSTRGSLLQSKLSSYGAPSLLHTALPNVSTLPDYSFETTPSPTISMINSTGTPHSGASSVATLSNPLNQPVTLFLNIGNMDPAPNNEFAFKLCGTILVGPRREGEYDDEDDPLELPAFNVLPAERSFNEVIISSQMQESVEVILPSEKRQQRSGLPNGLRTPPLKRKLLKRRMTVRTEDGASVVFIPHAENPKESPLSRHWAAPRSPRTPRASEASRMNRSPRTPIKPRAGLIASPMLGGAYPIPWVKAVVTLLPLSEQQSHAVRFTVPSVAATDSVLAFGVCLPSTLVQDDETAIEIVSATADGINLPWEVIPRDILEDDGQLLGVPDLTRTPRKGEVEETTLGNVDKWIRVFLPDERILGNIEIHYLVAREPQTKGKGKKRSDGQVSILLPAFHVGVGTYTVDVHTPRGYKEPLLLSNFTQQDDGQLSHYRLPNYFYPQVRAQVEKLSTETAPSFTMRSLQMAGWLFGHLMKTAPVIASVVVIWIALSIRNDIQNSQLIQNLPLGSNWASQPRTPPGEYPPQAGQTPGSEPTFPYTVDTATATQYQPQGENADMTVFRQVHALIPLQLGLLQRLDWARLADALLISMEKLVGFFQAVLNFPAPP</sequence>
<keyword evidence="4" id="KW-1185">Reference proteome</keyword>
<dbReference type="OrthoDB" id="3210731at2759"/>
<keyword evidence="2" id="KW-0812">Transmembrane</keyword>
<organism evidence="3 4">
    <name type="scientific">Serendipita indica (strain DSM 11827)</name>
    <name type="common">Root endophyte fungus</name>
    <name type="synonym">Piriformospora indica</name>
    <dbReference type="NCBI Taxonomy" id="1109443"/>
    <lineage>
        <taxon>Eukaryota</taxon>
        <taxon>Fungi</taxon>
        <taxon>Dikarya</taxon>
        <taxon>Basidiomycota</taxon>
        <taxon>Agaricomycotina</taxon>
        <taxon>Agaricomycetes</taxon>
        <taxon>Sebacinales</taxon>
        <taxon>Serendipitaceae</taxon>
        <taxon>Serendipita</taxon>
    </lineage>
</organism>
<dbReference type="STRING" id="1109443.G4U394"/>
<protein>
    <submittedName>
        <fullName evidence="3">Uncharacterized protein</fullName>
    </submittedName>
</protein>
<keyword evidence="2" id="KW-0472">Membrane</keyword>
<dbReference type="eggNOG" id="ENOG502SM8V">
    <property type="taxonomic scope" value="Eukaryota"/>
</dbReference>
<accession>G4U394</accession>
<name>G4U394_SERID</name>
<dbReference type="OMA" id="KEWITWV"/>